<dbReference type="AlphaFoldDB" id="A0A1F6GLG8"/>
<name>A0A1F6GLG8_9PROT</name>
<reference evidence="1 2" key="1">
    <citation type="journal article" date="2016" name="Nat. Commun.">
        <title>Thousands of microbial genomes shed light on interconnected biogeochemical processes in an aquifer system.</title>
        <authorList>
            <person name="Anantharaman K."/>
            <person name="Brown C.T."/>
            <person name="Hug L.A."/>
            <person name="Sharon I."/>
            <person name="Castelle C.J."/>
            <person name="Probst A.J."/>
            <person name="Thomas B.C."/>
            <person name="Singh A."/>
            <person name="Wilkins M.J."/>
            <person name="Karaoz U."/>
            <person name="Brodie E.L."/>
            <person name="Williams K.H."/>
            <person name="Hubbard S.S."/>
            <person name="Banfield J.F."/>
        </authorList>
    </citation>
    <scope>NUCLEOTIDE SEQUENCE [LARGE SCALE GENOMIC DNA]</scope>
</reference>
<proteinExistence type="predicted"/>
<evidence type="ECO:0000313" key="2">
    <source>
        <dbReference type="Proteomes" id="UP000177583"/>
    </source>
</evidence>
<evidence type="ECO:0000313" key="1">
    <source>
        <dbReference type="EMBL" id="OGG98952.1"/>
    </source>
</evidence>
<dbReference type="Pfam" id="PF11363">
    <property type="entry name" value="DUF3164"/>
    <property type="match status" value="1"/>
</dbReference>
<organism evidence="1 2">
    <name type="scientific">Candidatus Lambdaproteobacteria bacterium RIFOXYD2_FULL_56_26</name>
    <dbReference type="NCBI Taxonomy" id="1817773"/>
    <lineage>
        <taxon>Bacteria</taxon>
        <taxon>Pseudomonadati</taxon>
        <taxon>Pseudomonadota</taxon>
        <taxon>Candidatus Lambdaproteobacteria</taxon>
    </lineage>
</organism>
<accession>A0A1F6GLG8</accession>
<comment type="caution">
    <text evidence="1">The sequence shown here is derived from an EMBL/GenBank/DDBJ whole genome shotgun (WGS) entry which is preliminary data.</text>
</comment>
<gene>
    <name evidence="1" type="ORF">A2557_12920</name>
</gene>
<dbReference type="Proteomes" id="UP000177583">
    <property type="component" value="Unassembled WGS sequence"/>
</dbReference>
<sequence>MAKISYLNEEVFWEDGQGRLIPLSQIRTEDQSKDLMIESIATQWKETQKNLIGLKKWVYAEIGAHLGILQTKYGSKQKDLSGGITLKDYSGRYKLQIQVASILSFDEKLRIAKELIDSCIERWAKNSEPKLVAVIRDAFRVNQQGKVSIPRILGLRNLDIEDEEWKRAMEAIGDSVLVEHTKKYVRLYERDEAEGKYVALPLDIAAL</sequence>
<dbReference type="EMBL" id="MFNF01000065">
    <property type="protein sequence ID" value="OGG98952.1"/>
    <property type="molecule type" value="Genomic_DNA"/>
</dbReference>
<evidence type="ECO:0008006" key="3">
    <source>
        <dbReference type="Google" id="ProtNLM"/>
    </source>
</evidence>
<dbReference type="InterPro" id="IPR021505">
    <property type="entry name" value="Phage_B3_Orf6"/>
</dbReference>
<protein>
    <recommendedName>
        <fullName evidence="3">Sulfate transporter</fullName>
    </recommendedName>
</protein>